<accession>L8WLY1</accession>
<keyword evidence="2" id="KW-1185">Reference proteome</keyword>
<dbReference type="HOGENOM" id="CLU_2544168_0_0_1"/>
<sequence length="83" mass="9153">MPCFALPYASKAFWFLPVATCHFTGRPNKAILALLEIVRHAVALDYSLASTAWNRGARRSTGRLEGNLGWCRGLDLGRNFGLS</sequence>
<reference evidence="1 2" key="1">
    <citation type="journal article" date="2013" name="Nat. Commun.">
        <title>The evolution and pathogenic mechanisms of the rice sheath blight pathogen.</title>
        <authorList>
            <person name="Zheng A."/>
            <person name="Lin R."/>
            <person name="Xu L."/>
            <person name="Qin P."/>
            <person name="Tang C."/>
            <person name="Ai P."/>
            <person name="Zhang D."/>
            <person name="Liu Y."/>
            <person name="Sun Z."/>
            <person name="Feng H."/>
            <person name="Wang Y."/>
            <person name="Chen Y."/>
            <person name="Liang X."/>
            <person name="Fu R."/>
            <person name="Li Q."/>
            <person name="Zhang J."/>
            <person name="Yu X."/>
            <person name="Xie Z."/>
            <person name="Ding L."/>
            <person name="Guan P."/>
            <person name="Tang J."/>
            <person name="Liang Y."/>
            <person name="Wang S."/>
            <person name="Deng Q."/>
            <person name="Li S."/>
            <person name="Zhu J."/>
            <person name="Wang L."/>
            <person name="Liu H."/>
            <person name="Li P."/>
        </authorList>
    </citation>
    <scope>NUCLEOTIDE SEQUENCE [LARGE SCALE GENOMIC DNA]</scope>
    <source>
        <strain evidence="2">AG-1 IA</strain>
    </source>
</reference>
<evidence type="ECO:0000313" key="2">
    <source>
        <dbReference type="Proteomes" id="UP000011668"/>
    </source>
</evidence>
<protein>
    <submittedName>
        <fullName evidence="1">Uncharacterized protein</fullName>
    </submittedName>
</protein>
<proteinExistence type="predicted"/>
<name>L8WLY1_THACA</name>
<organism evidence="1 2">
    <name type="scientific">Thanatephorus cucumeris (strain AG1-IA)</name>
    <name type="common">Rice sheath blight fungus</name>
    <name type="synonym">Rhizoctonia solani</name>
    <dbReference type="NCBI Taxonomy" id="983506"/>
    <lineage>
        <taxon>Eukaryota</taxon>
        <taxon>Fungi</taxon>
        <taxon>Dikarya</taxon>
        <taxon>Basidiomycota</taxon>
        <taxon>Agaricomycotina</taxon>
        <taxon>Agaricomycetes</taxon>
        <taxon>Cantharellales</taxon>
        <taxon>Ceratobasidiaceae</taxon>
        <taxon>Rhizoctonia</taxon>
        <taxon>Rhizoctonia solani AG-1</taxon>
    </lineage>
</organism>
<dbReference type="EMBL" id="AFRT01001894">
    <property type="protein sequence ID" value="ELU39176.1"/>
    <property type="molecule type" value="Genomic_DNA"/>
</dbReference>
<dbReference type="AlphaFoldDB" id="L8WLY1"/>
<gene>
    <name evidence="1" type="ORF">AG1IA_06798</name>
</gene>
<dbReference type="Proteomes" id="UP000011668">
    <property type="component" value="Unassembled WGS sequence"/>
</dbReference>
<comment type="caution">
    <text evidence="1">The sequence shown here is derived from an EMBL/GenBank/DDBJ whole genome shotgun (WGS) entry which is preliminary data.</text>
</comment>
<evidence type="ECO:0000313" key="1">
    <source>
        <dbReference type="EMBL" id="ELU39176.1"/>
    </source>
</evidence>